<dbReference type="PANTHER" id="PTHR46637:SF1">
    <property type="entry name" value="BLL5188 PROTEIN"/>
    <property type="match status" value="1"/>
</dbReference>
<accession>A0ABT6SUD2</accession>
<dbReference type="RefSeq" id="WP_282535091.1">
    <property type="nucleotide sequence ID" value="NZ_JASCIS010000009.1"/>
</dbReference>
<dbReference type="EMBL" id="JASCIS010000009">
    <property type="protein sequence ID" value="MDI3419186.1"/>
    <property type="molecule type" value="Genomic_DNA"/>
</dbReference>
<keyword evidence="3" id="KW-1185">Reference proteome</keyword>
<reference evidence="2 3" key="1">
    <citation type="submission" date="2023-05" db="EMBL/GenBank/DDBJ databases">
        <title>Draft genome sequence of Streptomyces sp. B-S-A12 isolated from a cave soil in Thailand.</title>
        <authorList>
            <person name="Chamroensaksri N."/>
            <person name="Muangham S."/>
        </authorList>
    </citation>
    <scope>NUCLEOTIDE SEQUENCE [LARGE SCALE GENOMIC DNA]</scope>
    <source>
        <strain evidence="2 3">B-S-A12</strain>
    </source>
</reference>
<dbReference type="InterPro" id="IPR025161">
    <property type="entry name" value="IS402-like_dom"/>
</dbReference>
<feature type="domain" description="Insertion element IS402-like" evidence="1">
    <location>
        <begin position="10"/>
        <end position="85"/>
    </location>
</feature>
<organism evidence="2 3">
    <name type="scientific">Streptomyces luteolus</name>
    <dbReference type="NCBI Taxonomy" id="3043615"/>
    <lineage>
        <taxon>Bacteria</taxon>
        <taxon>Bacillati</taxon>
        <taxon>Actinomycetota</taxon>
        <taxon>Actinomycetes</taxon>
        <taxon>Kitasatosporales</taxon>
        <taxon>Streptomycetaceae</taxon>
        <taxon>Streptomyces</taxon>
    </lineage>
</organism>
<proteinExistence type="predicted"/>
<evidence type="ECO:0000259" key="1">
    <source>
        <dbReference type="Pfam" id="PF13340"/>
    </source>
</evidence>
<evidence type="ECO:0000313" key="2">
    <source>
        <dbReference type="EMBL" id="MDI3419186.1"/>
    </source>
</evidence>
<name>A0ABT6SUD2_9ACTN</name>
<dbReference type="PANTHER" id="PTHR46637">
    <property type="entry name" value="TIS1421-TRANSPOSASE PROTEIN A"/>
    <property type="match status" value="1"/>
</dbReference>
<dbReference type="Proteomes" id="UP001237105">
    <property type="component" value="Unassembled WGS sequence"/>
</dbReference>
<dbReference type="Pfam" id="PF13340">
    <property type="entry name" value="DUF4096"/>
    <property type="match status" value="1"/>
</dbReference>
<gene>
    <name evidence="2" type="ORF">QIT00_11570</name>
</gene>
<protein>
    <submittedName>
        <fullName evidence="2">Transposase</fullName>
    </submittedName>
</protein>
<sequence length="117" mass="12888">MEALADRLVPDELWAVAEPLMPAPRPRSQGGGRSAADRRQVLVAVVYVLTSGCAWQLLPPAFGVTVPTAHRWFSRWTRAGLWRELRAATAADPALAAWTRALHECAERRVYARGIDG</sequence>
<evidence type="ECO:0000313" key="3">
    <source>
        <dbReference type="Proteomes" id="UP001237105"/>
    </source>
</evidence>
<dbReference type="InterPro" id="IPR052909">
    <property type="entry name" value="Transposase_6_like"/>
</dbReference>
<comment type="caution">
    <text evidence="2">The sequence shown here is derived from an EMBL/GenBank/DDBJ whole genome shotgun (WGS) entry which is preliminary data.</text>
</comment>